<dbReference type="GO" id="GO:0006094">
    <property type="term" value="P:gluconeogenesis"/>
    <property type="evidence" value="ECO:0007669"/>
    <property type="project" value="InterPro"/>
</dbReference>
<comment type="caution">
    <text evidence="1">The sequence shown here is derived from an EMBL/GenBank/DDBJ whole genome shotgun (WGS) entry which is preliminary data.</text>
</comment>
<dbReference type="Gene3D" id="3.40.50.10490">
    <property type="entry name" value="Glucose-6-phosphate isomerase like protein, domain 1"/>
    <property type="match status" value="1"/>
</dbReference>
<protein>
    <submittedName>
        <fullName evidence="1">Glucose-6-phosphate isomerase</fullName>
    </submittedName>
</protein>
<proteinExistence type="predicted"/>
<dbReference type="Proteomes" id="UP000430564">
    <property type="component" value="Unassembled WGS sequence"/>
</dbReference>
<organism evidence="1 2">
    <name type="scientific">Sutterella seckii</name>
    <dbReference type="NCBI Taxonomy" id="1944635"/>
    <lineage>
        <taxon>Bacteria</taxon>
        <taxon>Pseudomonadati</taxon>
        <taxon>Pseudomonadota</taxon>
        <taxon>Betaproteobacteria</taxon>
        <taxon>Burkholderiales</taxon>
        <taxon>Sutterellaceae</taxon>
        <taxon>Sutterella</taxon>
    </lineage>
</organism>
<dbReference type="AlphaFoldDB" id="A0A6I1EGU3"/>
<evidence type="ECO:0000313" key="1">
    <source>
        <dbReference type="EMBL" id="KAB7650578.1"/>
    </source>
</evidence>
<dbReference type="InterPro" id="IPR001672">
    <property type="entry name" value="G6P_Isomerase"/>
</dbReference>
<accession>A0A6I1EGU3</accession>
<dbReference type="GO" id="GO:0006096">
    <property type="term" value="P:glycolytic process"/>
    <property type="evidence" value="ECO:0007669"/>
    <property type="project" value="InterPro"/>
</dbReference>
<evidence type="ECO:0000313" key="2">
    <source>
        <dbReference type="Proteomes" id="UP000430564"/>
    </source>
</evidence>
<feature type="non-terminal residue" evidence="1">
    <location>
        <position position="97"/>
    </location>
</feature>
<reference evidence="1 2" key="1">
    <citation type="submission" date="2019-10" db="EMBL/GenBank/DDBJ databases">
        <title>Genome diversity of Sutterella seckii.</title>
        <authorList>
            <person name="Chaplin A.V."/>
            <person name="Sokolova S.R."/>
            <person name="Mosin K.A."/>
            <person name="Ivanova E.L."/>
            <person name="Kochetkova T.O."/>
            <person name="Goltsov A.Y."/>
            <person name="Trofimov D.Y."/>
            <person name="Efimov B.A."/>
        </authorList>
    </citation>
    <scope>NUCLEOTIDE SEQUENCE [LARGE SCALE GENOMIC DNA]</scope>
    <source>
        <strain evidence="1 2">ASD393</strain>
    </source>
</reference>
<dbReference type="PROSITE" id="PS51463">
    <property type="entry name" value="P_GLUCOSE_ISOMERASE_3"/>
    <property type="match status" value="1"/>
</dbReference>
<name>A0A6I1EGU3_9BURK</name>
<dbReference type="EMBL" id="WEHX01000204">
    <property type="protein sequence ID" value="KAB7650578.1"/>
    <property type="molecule type" value="Genomic_DNA"/>
</dbReference>
<keyword evidence="1" id="KW-0413">Isomerase</keyword>
<dbReference type="InterPro" id="IPR046348">
    <property type="entry name" value="SIS_dom_sf"/>
</dbReference>
<gene>
    <name evidence="1" type="ORF">GBM95_11830</name>
</gene>
<dbReference type="Pfam" id="PF00342">
    <property type="entry name" value="PGI"/>
    <property type="match status" value="1"/>
</dbReference>
<dbReference type="GO" id="GO:0004347">
    <property type="term" value="F:glucose-6-phosphate isomerase activity"/>
    <property type="evidence" value="ECO:0007669"/>
    <property type="project" value="InterPro"/>
</dbReference>
<dbReference type="GO" id="GO:0097367">
    <property type="term" value="F:carbohydrate derivative binding"/>
    <property type="evidence" value="ECO:0007669"/>
    <property type="project" value="InterPro"/>
</dbReference>
<sequence length="97" mass="11125">MSKPFLREHCTQTFVSACGITLDLSKQRLTQTDFDDFIHYAEEIDLQGSFRRMCDGKVVNLSENRAALHTSLRAFDASAPFYEEVNAERERMLAFAD</sequence>
<dbReference type="SUPFAM" id="SSF53697">
    <property type="entry name" value="SIS domain"/>
    <property type="match status" value="1"/>
</dbReference>